<organism evidence="1 2">
    <name type="scientific">Parablautia intestinalis</name>
    <dbReference type="NCBI Taxonomy" id="2320100"/>
    <lineage>
        <taxon>Bacteria</taxon>
        <taxon>Bacillati</taxon>
        <taxon>Bacillota</taxon>
        <taxon>Clostridia</taxon>
        <taxon>Lachnospirales</taxon>
        <taxon>Lachnospiraceae</taxon>
        <taxon>Parablautia</taxon>
    </lineage>
</organism>
<keyword evidence="2" id="KW-1185">Reference proteome</keyword>
<gene>
    <name evidence="1" type="ORF">D7V94_18395</name>
</gene>
<dbReference type="RefSeq" id="WP_120471766.1">
    <property type="nucleotide sequence ID" value="NZ_CATAJS010000109.1"/>
</dbReference>
<sequence length="111" mass="13000">MVIKMNEEKIIEMFHVMWDNFPTRARLIRKDRHVLAVNKIAAKEGFVTGVRCIDQPPVEAHRGCEANLALREHRGRLKYTEDETLIFWAPLEGCEDVYIHGSWNKNRNIPD</sequence>
<dbReference type="EMBL" id="RAYQ01000023">
    <property type="protein sequence ID" value="RKI89423.1"/>
    <property type="molecule type" value="Genomic_DNA"/>
</dbReference>
<reference evidence="1 2" key="1">
    <citation type="submission" date="2018-09" db="EMBL/GenBank/DDBJ databases">
        <title>Murine metabolic-syndrome-specific gut microbial biobank.</title>
        <authorList>
            <person name="Liu C."/>
        </authorList>
    </citation>
    <scope>NUCLEOTIDE SEQUENCE [LARGE SCALE GENOMIC DNA]</scope>
    <source>
        <strain evidence="1 2">0.1xD8-82</strain>
    </source>
</reference>
<dbReference type="Proteomes" id="UP000280696">
    <property type="component" value="Unassembled WGS sequence"/>
</dbReference>
<dbReference type="OrthoDB" id="1665961at2"/>
<protein>
    <submittedName>
        <fullName evidence="1">Uncharacterized protein</fullName>
    </submittedName>
</protein>
<dbReference type="AlphaFoldDB" id="A0A3A9APF5"/>
<name>A0A3A9APF5_9FIRM</name>
<evidence type="ECO:0000313" key="1">
    <source>
        <dbReference type="EMBL" id="RKI89423.1"/>
    </source>
</evidence>
<accession>A0A3A9APF5</accession>
<comment type="caution">
    <text evidence="1">The sequence shown here is derived from an EMBL/GenBank/DDBJ whole genome shotgun (WGS) entry which is preliminary data.</text>
</comment>
<evidence type="ECO:0000313" key="2">
    <source>
        <dbReference type="Proteomes" id="UP000280696"/>
    </source>
</evidence>
<proteinExistence type="predicted"/>